<evidence type="ECO:0000256" key="3">
    <source>
        <dbReference type="SAM" id="MobiDB-lite"/>
    </source>
</evidence>
<keyword evidence="4" id="KW-0812">Transmembrane</keyword>
<dbReference type="GO" id="GO:0005886">
    <property type="term" value="C:plasma membrane"/>
    <property type="evidence" value="ECO:0007669"/>
    <property type="project" value="TreeGrafter"/>
</dbReference>
<evidence type="ECO:0000259" key="6">
    <source>
        <dbReference type="PROSITE" id="PS50041"/>
    </source>
</evidence>
<feature type="transmembrane region" description="Helical" evidence="4">
    <location>
        <begin position="272"/>
        <end position="296"/>
    </location>
</feature>
<keyword evidence="1 4" id="KW-1133">Transmembrane helix</keyword>
<evidence type="ECO:0000256" key="4">
    <source>
        <dbReference type="SAM" id="Phobius"/>
    </source>
</evidence>
<feature type="region of interest" description="Disordered" evidence="3">
    <location>
        <begin position="167"/>
        <end position="267"/>
    </location>
</feature>
<organism evidence="7 8">
    <name type="scientific">Pocillopora meandrina</name>
    <dbReference type="NCBI Taxonomy" id="46732"/>
    <lineage>
        <taxon>Eukaryota</taxon>
        <taxon>Metazoa</taxon>
        <taxon>Cnidaria</taxon>
        <taxon>Anthozoa</taxon>
        <taxon>Hexacorallia</taxon>
        <taxon>Scleractinia</taxon>
        <taxon>Astrocoeniina</taxon>
        <taxon>Pocilloporidae</taxon>
        <taxon>Pocillopora</taxon>
    </lineage>
</organism>
<proteinExistence type="predicted"/>
<keyword evidence="2" id="KW-1015">Disulfide bond</keyword>
<accession>A0AAU9WUV0</accession>
<dbReference type="Pfam" id="PF00059">
    <property type="entry name" value="Lectin_C"/>
    <property type="match status" value="1"/>
</dbReference>
<protein>
    <recommendedName>
        <fullName evidence="6">C-type lectin domain-containing protein</fullName>
    </recommendedName>
</protein>
<dbReference type="InterPro" id="IPR001304">
    <property type="entry name" value="C-type_lectin-like"/>
</dbReference>
<name>A0AAU9WUV0_9CNID</name>
<dbReference type="GO" id="GO:0009986">
    <property type="term" value="C:cell surface"/>
    <property type="evidence" value="ECO:0007669"/>
    <property type="project" value="TreeGrafter"/>
</dbReference>
<feature type="chain" id="PRO_5043448833" description="C-type lectin domain-containing protein" evidence="5">
    <location>
        <begin position="24"/>
        <end position="435"/>
    </location>
</feature>
<reference evidence="7 8" key="1">
    <citation type="submission" date="2022-05" db="EMBL/GenBank/DDBJ databases">
        <authorList>
            <consortium name="Genoscope - CEA"/>
            <person name="William W."/>
        </authorList>
    </citation>
    <scope>NUCLEOTIDE SEQUENCE [LARGE SCALE GENOMIC DNA]</scope>
</reference>
<evidence type="ECO:0000256" key="2">
    <source>
        <dbReference type="ARBA" id="ARBA00023157"/>
    </source>
</evidence>
<feature type="compositionally biased region" description="Low complexity" evidence="3">
    <location>
        <begin position="167"/>
        <end position="180"/>
    </location>
</feature>
<dbReference type="EMBL" id="CALNXJ010000021">
    <property type="protein sequence ID" value="CAH3126188.1"/>
    <property type="molecule type" value="Genomic_DNA"/>
</dbReference>
<dbReference type="PROSITE" id="PS50041">
    <property type="entry name" value="C_TYPE_LECTIN_2"/>
    <property type="match status" value="1"/>
</dbReference>
<keyword evidence="8" id="KW-1185">Reference proteome</keyword>
<dbReference type="Gene3D" id="3.10.100.10">
    <property type="entry name" value="Mannose-Binding Protein A, subunit A"/>
    <property type="match status" value="1"/>
</dbReference>
<feature type="compositionally biased region" description="Polar residues" evidence="3">
    <location>
        <begin position="181"/>
        <end position="190"/>
    </location>
</feature>
<feature type="region of interest" description="Disordered" evidence="3">
    <location>
        <begin position="409"/>
        <end position="435"/>
    </location>
</feature>
<keyword evidence="5" id="KW-0732">Signal</keyword>
<dbReference type="PANTHER" id="PTHR46784">
    <property type="entry name" value="KILLER CELL LECTIN-LIKE RECEPTOR SUBFAMILY B MEMBER 1"/>
    <property type="match status" value="1"/>
</dbReference>
<feature type="compositionally biased region" description="Basic and acidic residues" evidence="3">
    <location>
        <begin position="303"/>
        <end position="322"/>
    </location>
</feature>
<dbReference type="GO" id="GO:0038023">
    <property type="term" value="F:signaling receptor activity"/>
    <property type="evidence" value="ECO:0007669"/>
    <property type="project" value="TreeGrafter"/>
</dbReference>
<dbReference type="InterPro" id="IPR051527">
    <property type="entry name" value="KLR_subfamily_B"/>
</dbReference>
<dbReference type="InterPro" id="IPR016186">
    <property type="entry name" value="C-type_lectin-like/link_sf"/>
</dbReference>
<evidence type="ECO:0000256" key="5">
    <source>
        <dbReference type="SAM" id="SignalP"/>
    </source>
</evidence>
<feature type="compositionally biased region" description="Polar residues" evidence="3">
    <location>
        <begin position="422"/>
        <end position="435"/>
    </location>
</feature>
<gene>
    <name evidence="7" type="ORF">PMEA_00011977</name>
</gene>
<dbReference type="SMART" id="SM00034">
    <property type="entry name" value="CLECT"/>
    <property type="match status" value="1"/>
</dbReference>
<dbReference type="SUPFAM" id="SSF56436">
    <property type="entry name" value="C-type lectin-like"/>
    <property type="match status" value="1"/>
</dbReference>
<dbReference type="InterPro" id="IPR016187">
    <property type="entry name" value="CTDL_fold"/>
</dbReference>
<comment type="caution">
    <text evidence="7">The sequence shown here is derived from an EMBL/GenBank/DDBJ whole genome shotgun (WGS) entry which is preliminary data.</text>
</comment>
<dbReference type="CDD" id="cd00037">
    <property type="entry name" value="CLECT"/>
    <property type="match status" value="1"/>
</dbReference>
<keyword evidence="4" id="KW-0472">Membrane</keyword>
<feature type="domain" description="C-type lectin" evidence="6">
    <location>
        <begin position="29"/>
        <end position="147"/>
    </location>
</feature>
<sequence>MDLVKAYVLLLLGVDLLLSRTDGERLCSCYAFNKRQWLWPDARDSCKSSNKTLAVIESEQEWQFIKTEIQNKKSGGQYNEWFIGLEKNSTTKIWTWINGKSLTIDKWHKNGINRDDPYALIHKEYPKGFKGSFSSIRADLRRAWICEEETDTCQGICFVHPVLTSTSPTGTSTETKVVTTQGETSTEQDITTVPGSSTTVSTPTTAKSTYEAKSTDEAISTDEVKSTDKAISTDEAKSTDEAISTDEAKSTDKSMSTEKVIMDDSSSSSPSVVVVAASLGAVLFVALIILIAVIVLRRKKRQGKESAAPKKSAPKSEKDHLGESQYESVNPVEAAKLLRSANTSPDMSKTRYEPPPEDCEYAVVNKANKKRKEADLVYAQLAEFDHETDFAKPPKPPSYEPTVYADVEAMPPELPGREDPDSSQPMYANLETTGV</sequence>
<feature type="compositionally biased region" description="Basic and acidic residues" evidence="3">
    <location>
        <begin position="222"/>
        <end position="262"/>
    </location>
</feature>
<dbReference type="PANTHER" id="PTHR46784:SF1">
    <property type="entry name" value="KILLER CELL LECTIN-LIKE RECEPTOR SUBFAMILY B MEMBER 1"/>
    <property type="match status" value="1"/>
</dbReference>
<evidence type="ECO:0000313" key="7">
    <source>
        <dbReference type="EMBL" id="CAH3126188.1"/>
    </source>
</evidence>
<feature type="compositionally biased region" description="Low complexity" evidence="3">
    <location>
        <begin position="191"/>
        <end position="209"/>
    </location>
</feature>
<feature type="signal peptide" evidence="5">
    <location>
        <begin position="1"/>
        <end position="23"/>
    </location>
</feature>
<dbReference type="Proteomes" id="UP001159428">
    <property type="component" value="Unassembled WGS sequence"/>
</dbReference>
<feature type="region of interest" description="Disordered" evidence="3">
    <location>
        <begin position="302"/>
        <end position="359"/>
    </location>
</feature>
<evidence type="ECO:0000256" key="1">
    <source>
        <dbReference type="ARBA" id="ARBA00022989"/>
    </source>
</evidence>
<evidence type="ECO:0000313" key="8">
    <source>
        <dbReference type="Proteomes" id="UP001159428"/>
    </source>
</evidence>
<dbReference type="AlphaFoldDB" id="A0AAU9WUV0"/>